<keyword evidence="1" id="KW-0378">Hydrolase</keyword>
<dbReference type="InterPro" id="IPR015797">
    <property type="entry name" value="NUDIX_hydrolase-like_dom_sf"/>
</dbReference>
<dbReference type="PROSITE" id="PS51462">
    <property type="entry name" value="NUDIX"/>
    <property type="match status" value="1"/>
</dbReference>
<dbReference type="GO" id="GO:0004081">
    <property type="term" value="F:bis(5'-nucleosyl)-tetraphosphatase (asymmetrical) activity"/>
    <property type="evidence" value="ECO:0007669"/>
    <property type="project" value="TreeGrafter"/>
</dbReference>
<dbReference type="GO" id="GO:0006754">
    <property type="term" value="P:ATP biosynthetic process"/>
    <property type="evidence" value="ECO:0007669"/>
    <property type="project" value="TreeGrafter"/>
</dbReference>
<evidence type="ECO:0000256" key="1">
    <source>
        <dbReference type="ARBA" id="ARBA00022801"/>
    </source>
</evidence>
<name>A0A2J8AJA7_9CHLO</name>
<dbReference type="SUPFAM" id="SSF55811">
    <property type="entry name" value="Nudix"/>
    <property type="match status" value="1"/>
</dbReference>
<keyword evidence="4" id="KW-1185">Reference proteome</keyword>
<accession>A0A2J8AJA7</accession>
<feature type="domain" description="Nudix hydrolase" evidence="2">
    <location>
        <begin position="1"/>
        <end position="230"/>
    </location>
</feature>
<dbReference type="AlphaFoldDB" id="A0A2J8AJA7"/>
<dbReference type="Pfam" id="PF00293">
    <property type="entry name" value="NUDIX"/>
    <property type="match status" value="1"/>
</dbReference>
<dbReference type="GO" id="GO:0006167">
    <property type="term" value="P:AMP biosynthetic process"/>
    <property type="evidence" value="ECO:0007669"/>
    <property type="project" value="TreeGrafter"/>
</dbReference>
<dbReference type="InterPro" id="IPR000086">
    <property type="entry name" value="NUDIX_hydrolase_dom"/>
</dbReference>
<dbReference type="Gene3D" id="3.90.79.10">
    <property type="entry name" value="Nucleoside Triphosphate Pyrophosphohydrolase"/>
    <property type="match status" value="1"/>
</dbReference>
<protein>
    <submittedName>
        <fullName evidence="3">Putative mRNA-decapping protein</fullName>
    </submittedName>
</protein>
<evidence type="ECO:0000313" key="4">
    <source>
        <dbReference type="Proteomes" id="UP000236333"/>
    </source>
</evidence>
<dbReference type="EMBL" id="PGGS01000007">
    <property type="protein sequence ID" value="PNH12594.1"/>
    <property type="molecule type" value="Genomic_DNA"/>
</dbReference>
<comment type="caution">
    <text evidence="3">The sequence shown here is derived from an EMBL/GenBank/DDBJ whole genome shotgun (WGS) entry which is preliminary data.</text>
</comment>
<dbReference type="InterPro" id="IPR051325">
    <property type="entry name" value="Nudix_hydrolase_domain"/>
</dbReference>
<organism evidence="3 4">
    <name type="scientific">Tetrabaena socialis</name>
    <dbReference type="NCBI Taxonomy" id="47790"/>
    <lineage>
        <taxon>Eukaryota</taxon>
        <taxon>Viridiplantae</taxon>
        <taxon>Chlorophyta</taxon>
        <taxon>core chlorophytes</taxon>
        <taxon>Chlorophyceae</taxon>
        <taxon>CS clade</taxon>
        <taxon>Chlamydomonadales</taxon>
        <taxon>Tetrabaenaceae</taxon>
        <taxon>Tetrabaena</taxon>
    </lineage>
</organism>
<dbReference type="PROSITE" id="PS00893">
    <property type="entry name" value="NUDIX_BOX"/>
    <property type="match status" value="1"/>
</dbReference>
<sequence>MLMPEYLMVQRKDSLCYVEFIRAKWCPENRQYVMKLFAAMTPTERDRIAKAADFDELWYGFWHNDTYRSYMREYQTARNLFNKLKTGFNLRCVDTGEVIHFSLDYVLSKSTSEYQDTEWGWPKGRRNINESDIRCAIREFSEETGMCPKDISMLSNMKPFEEVFNGSNHVRYRHVYYLAVLSGSAKEKQPFVVERSLQAQEIGQVAWCNHETVLSNIRGHNVERRELFKRVHQLVKNNLFNIMVIAGKGAAAK</sequence>
<gene>
    <name evidence="3" type="ORF">TSOC_000466</name>
</gene>
<dbReference type="OrthoDB" id="544838at2759"/>
<evidence type="ECO:0000313" key="3">
    <source>
        <dbReference type="EMBL" id="PNH12594.1"/>
    </source>
</evidence>
<dbReference type="Proteomes" id="UP000236333">
    <property type="component" value="Unassembled WGS sequence"/>
</dbReference>
<dbReference type="PANTHER" id="PTHR21340:SF0">
    <property type="entry name" value="BIS(5'-NUCLEOSYL)-TETRAPHOSPHATASE [ASYMMETRICAL]"/>
    <property type="match status" value="1"/>
</dbReference>
<evidence type="ECO:0000259" key="2">
    <source>
        <dbReference type="PROSITE" id="PS51462"/>
    </source>
</evidence>
<dbReference type="PANTHER" id="PTHR21340">
    <property type="entry name" value="DIADENOSINE 5,5-P1,P4-TETRAPHOSPHATE PYROPHOSPHOHYDROLASE MUTT"/>
    <property type="match status" value="1"/>
</dbReference>
<dbReference type="InterPro" id="IPR020084">
    <property type="entry name" value="NUDIX_hydrolase_CS"/>
</dbReference>
<reference evidence="3 4" key="1">
    <citation type="journal article" date="2017" name="Mol. Biol. Evol.">
        <title>The 4-celled Tetrabaena socialis nuclear genome reveals the essential components for genetic control of cell number at the origin of multicellularity in the volvocine lineage.</title>
        <authorList>
            <person name="Featherston J."/>
            <person name="Arakaki Y."/>
            <person name="Hanschen E.R."/>
            <person name="Ferris P.J."/>
            <person name="Michod R.E."/>
            <person name="Olson B.J.S.C."/>
            <person name="Nozaki H."/>
            <person name="Durand P.M."/>
        </authorList>
    </citation>
    <scope>NUCLEOTIDE SEQUENCE [LARGE SCALE GENOMIC DNA]</scope>
    <source>
        <strain evidence="3 4">NIES-571</strain>
    </source>
</reference>
<proteinExistence type="predicted"/>